<keyword evidence="7" id="KW-0378">Hydrolase</keyword>
<dbReference type="Gene3D" id="3.60.10.10">
    <property type="entry name" value="Endonuclease/exonuclease/phosphatase"/>
    <property type="match status" value="1"/>
</dbReference>
<evidence type="ECO:0000256" key="1">
    <source>
        <dbReference type="ARBA" id="ARBA00001946"/>
    </source>
</evidence>
<keyword evidence="6" id="KW-0479">Metal-binding</keyword>
<dbReference type="GO" id="GO:0000288">
    <property type="term" value="P:nuclear-transcribed mRNA catabolic process, deadenylation-dependent decay"/>
    <property type="evidence" value="ECO:0007669"/>
    <property type="project" value="TreeGrafter"/>
</dbReference>
<comment type="cofactor">
    <cofactor evidence="1">
        <name>Mg(2+)</name>
        <dbReference type="ChEBI" id="CHEBI:18420"/>
    </cofactor>
</comment>
<proteinExistence type="predicted"/>
<evidence type="ECO:0000313" key="16">
    <source>
        <dbReference type="Proteomes" id="UP000504629"/>
    </source>
</evidence>
<keyword evidence="4" id="KW-0507">mRNA processing</keyword>
<dbReference type="AlphaFoldDB" id="A0A6J2KEX5"/>
<dbReference type="Proteomes" id="UP000504629">
    <property type="component" value="Unplaced"/>
</dbReference>
<dbReference type="PANTHER" id="PTHR12121:SF37">
    <property type="entry name" value="2',5'-PHOSPHODIESTERASE 12"/>
    <property type="match status" value="1"/>
</dbReference>
<dbReference type="GO" id="GO:0006397">
    <property type="term" value="P:mRNA processing"/>
    <property type="evidence" value="ECO:0007669"/>
    <property type="project" value="UniProtKB-KW"/>
</dbReference>
<dbReference type="GO" id="GO:0004535">
    <property type="term" value="F:poly(A)-specific ribonuclease activity"/>
    <property type="evidence" value="ECO:0007669"/>
    <property type="project" value="UniProtKB-ARBA"/>
</dbReference>
<evidence type="ECO:0000256" key="8">
    <source>
        <dbReference type="ARBA" id="ARBA00022839"/>
    </source>
</evidence>
<gene>
    <name evidence="17" type="primary">LOC114250973</name>
</gene>
<feature type="domain" description="Endonuclease/exonuclease/phosphatase" evidence="14">
    <location>
        <begin position="456"/>
        <end position="574"/>
    </location>
</feature>
<dbReference type="FunFam" id="3.60.10.10:FF:000018">
    <property type="entry name" value="2',5'-phosphodiesterase 12"/>
    <property type="match status" value="1"/>
</dbReference>
<evidence type="ECO:0000256" key="2">
    <source>
        <dbReference type="ARBA" id="ARBA00004305"/>
    </source>
</evidence>
<evidence type="ECO:0000256" key="3">
    <source>
        <dbReference type="ARBA" id="ARBA00022553"/>
    </source>
</evidence>
<evidence type="ECO:0000256" key="13">
    <source>
        <dbReference type="ARBA" id="ARBA00083541"/>
    </source>
</evidence>
<dbReference type="GO" id="GO:0005759">
    <property type="term" value="C:mitochondrial matrix"/>
    <property type="evidence" value="ECO:0007669"/>
    <property type="project" value="UniProtKB-SubCell"/>
</dbReference>
<keyword evidence="11" id="KW-0496">Mitochondrion</keyword>
<dbReference type="KEGG" id="bman:114250973"/>
<evidence type="ECO:0000256" key="9">
    <source>
        <dbReference type="ARBA" id="ARBA00022842"/>
    </source>
</evidence>
<keyword evidence="8" id="KW-0269">Exonuclease</keyword>
<keyword evidence="3" id="KW-0597">Phosphoprotein</keyword>
<organism evidence="16 17">
    <name type="scientific">Bombyx mandarina</name>
    <name type="common">Wild silk moth</name>
    <name type="synonym">Wild silkworm</name>
    <dbReference type="NCBI Taxonomy" id="7092"/>
    <lineage>
        <taxon>Eukaryota</taxon>
        <taxon>Metazoa</taxon>
        <taxon>Ecdysozoa</taxon>
        <taxon>Arthropoda</taxon>
        <taxon>Hexapoda</taxon>
        <taxon>Insecta</taxon>
        <taxon>Pterygota</taxon>
        <taxon>Neoptera</taxon>
        <taxon>Endopterygota</taxon>
        <taxon>Lepidoptera</taxon>
        <taxon>Glossata</taxon>
        <taxon>Ditrysia</taxon>
        <taxon>Bombycoidea</taxon>
        <taxon>Bombycidae</taxon>
        <taxon>Bombycinae</taxon>
        <taxon>Bombyx</taxon>
    </lineage>
</organism>
<dbReference type="InterPro" id="IPR036691">
    <property type="entry name" value="Endo/exonu/phosph_ase_sf"/>
</dbReference>
<dbReference type="InterPro" id="IPR050410">
    <property type="entry name" value="CCR4/nocturin_mRNA_transcr"/>
</dbReference>
<dbReference type="GeneID" id="114250973"/>
<evidence type="ECO:0000256" key="6">
    <source>
        <dbReference type="ARBA" id="ARBA00022723"/>
    </source>
</evidence>
<dbReference type="PANTHER" id="PTHR12121">
    <property type="entry name" value="CARBON CATABOLITE REPRESSOR PROTEIN 4"/>
    <property type="match status" value="1"/>
</dbReference>
<evidence type="ECO:0000256" key="11">
    <source>
        <dbReference type="ARBA" id="ARBA00023128"/>
    </source>
</evidence>
<sequence>MLIRFHFCNLRFYSALSVSKICNMNTNKCYLRYVQDDERVDITFLLKIKDSIRQFNLSRSPSEDIASLTTRIESNVQKVINKNNRKKLVSDNKVTIKICTKTGLFPERSTCKDLFEFRQPLMMKINDENYEIVFNEPWITSIGISQSILAGFPVYPENLKMLFSDIKKCQFKWYRGKAVNEKGKTMSDENIQWEFICENFSYIPTLNDIGMKLKVQCIPGNEVTSGPAVDAISKGVVEAGPGKCPFETRHMFTTSFLKGKSFRCVSYNILADLYCDSEFTRTVLHPYCPPYALNIDYRKQLLMKELLGYNADIICLQEVDRKIFQHWLSPFLDNAGFKGQFYRKGKEVAEGLACFYRSLRFRFLGEEKIILSEAIKSYPCLQSIWNIIKTNGPLVERLLDRSTVASVTFLESVENSDELLLVGNTHLYFHPDADHIRLIQGGIFIYWINDVRKKIMEKFPDKKISLILCGDYNSVPTCGIYQLYTTGIAPSTLPDWKSNETESVQGLNLEQDILLASACGTPTYTNFTAEFADCLDYIFYDTSSLEVEQVIPFPSIDELKANVALPSVVFPSDHIALISDLRFK</sequence>
<dbReference type="OrthoDB" id="412787at2759"/>
<feature type="domain" description="2',5'-phosphodiesterase 12-like N-terminal" evidence="15">
    <location>
        <begin position="137"/>
        <end position="238"/>
    </location>
</feature>
<dbReference type="Pfam" id="PF21171">
    <property type="entry name" value="PDE12-like_N"/>
    <property type="match status" value="1"/>
</dbReference>
<name>A0A6J2KEX5_BOMMA</name>
<evidence type="ECO:0000313" key="17">
    <source>
        <dbReference type="RefSeq" id="XP_028040896.1"/>
    </source>
</evidence>
<evidence type="ECO:0000259" key="15">
    <source>
        <dbReference type="Pfam" id="PF21171"/>
    </source>
</evidence>
<evidence type="ECO:0000256" key="4">
    <source>
        <dbReference type="ARBA" id="ARBA00022664"/>
    </source>
</evidence>
<evidence type="ECO:0000256" key="7">
    <source>
        <dbReference type="ARBA" id="ARBA00022801"/>
    </source>
</evidence>
<accession>A0A6J2KEX5</accession>
<keyword evidence="5" id="KW-0540">Nuclease</keyword>
<keyword evidence="10" id="KW-0809">Transit peptide</keyword>
<reference evidence="17" key="1">
    <citation type="submission" date="2025-08" db="UniProtKB">
        <authorList>
            <consortium name="RefSeq"/>
        </authorList>
    </citation>
    <scope>IDENTIFICATION</scope>
    <source>
        <tissue evidence="17">Silk gland</tissue>
    </source>
</reference>
<evidence type="ECO:0000256" key="5">
    <source>
        <dbReference type="ARBA" id="ARBA00022722"/>
    </source>
</evidence>
<evidence type="ECO:0000256" key="12">
    <source>
        <dbReference type="ARBA" id="ARBA00072755"/>
    </source>
</evidence>
<keyword evidence="16" id="KW-1185">Reference proteome</keyword>
<comment type="subcellular location">
    <subcellularLocation>
        <location evidence="2">Mitochondrion matrix</location>
    </subcellularLocation>
</comment>
<dbReference type="InterPro" id="IPR048821">
    <property type="entry name" value="PDE12-like_N"/>
</dbReference>
<dbReference type="InterPro" id="IPR005135">
    <property type="entry name" value="Endo/exonuclease/phosphatase"/>
</dbReference>
<protein>
    <recommendedName>
        <fullName evidence="12">2',5'-phosphodiesterase 12</fullName>
    </recommendedName>
    <alternativeName>
        <fullName evidence="13">Mitochondrial deadenylase</fullName>
    </alternativeName>
</protein>
<dbReference type="SUPFAM" id="SSF56219">
    <property type="entry name" value="DNase I-like"/>
    <property type="match status" value="1"/>
</dbReference>
<dbReference type="Pfam" id="PF03372">
    <property type="entry name" value="Exo_endo_phos"/>
    <property type="match status" value="1"/>
</dbReference>
<evidence type="ECO:0000256" key="10">
    <source>
        <dbReference type="ARBA" id="ARBA00022946"/>
    </source>
</evidence>
<keyword evidence="9" id="KW-0460">Magnesium</keyword>
<dbReference type="RefSeq" id="XP_028040896.1">
    <property type="nucleotide sequence ID" value="XM_028185095.1"/>
</dbReference>
<dbReference type="GO" id="GO:0046872">
    <property type="term" value="F:metal ion binding"/>
    <property type="evidence" value="ECO:0007669"/>
    <property type="project" value="UniProtKB-KW"/>
</dbReference>
<evidence type="ECO:0000259" key="14">
    <source>
        <dbReference type="Pfam" id="PF03372"/>
    </source>
</evidence>